<proteinExistence type="predicted"/>
<reference evidence="2" key="1">
    <citation type="journal article" date="2017" name="bioRxiv">
        <title>Conservation of a gene cluster reveals novel cercosporin biosynthetic mechanisms and extends production to the genus Colletotrichum.</title>
        <authorList>
            <person name="de Jonge R."/>
            <person name="Ebert M.K."/>
            <person name="Huitt-Roehl C.R."/>
            <person name="Pal P."/>
            <person name="Suttle J.C."/>
            <person name="Spanner R.E."/>
            <person name="Neubauer J.D."/>
            <person name="Jurick W.M.II."/>
            <person name="Stott K.A."/>
            <person name="Secor G.A."/>
            <person name="Thomma B.P.H.J."/>
            <person name="Van de Peer Y."/>
            <person name="Townsend C.A."/>
            <person name="Bolton M.D."/>
        </authorList>
    </citation>
    <scope>NUCLEOTIDE SEQUENCE [LARGE SCALE GENOMIC DNA]</scope>
    <source>
        <strain evidence="2">CBS538.71</strain>
    </source>
</reference>
<dbReference type="AlphaFoldDB" id="A0A2S6C6Q2"/>
<sequence>MASAASFVLPSAAQGMPQPAMKSITGGDQIFAKVNETAWAVNGRQMFVEAENRRQHTITHNFTTKDRKSYDAKTQCQPVKSLLPLEDELDELPGTTSKFLWVGIISGDNPKKYKNARCGTQKHKKDTTPMDLVHRPMPVAMLITESMAASSRFYVLCEPEAGTNEVCKRRHAIKISFHHMALFIFEEFRVLPHTITTAMRAKSTEHDVKQNLRYWSSINKQMPEGEDLASIADNPEDDEDLPHEPQVDMDRLQTTPGAMASGLDTVGHGIQTFLNFDSPDEYTHEDAHALLHELKEAHPTMSLTSLNLACRVRAMLQADSEIRSNVHSNGLPFLLEACQAIWPTSIPTEVEATAEEHQAFGKAMGATLLHIQQADDP</sequence>
<gene>
    <name evidence="1" type="ORF">CBER1_08703</name>
</gene>
<evidence type="ECO:0000313" key="2">
    <source>
        <dbReference type="Proteomes" id="UP000237631"/>
    </source>
</evidence>
<keyword evidence="2" id="KW-1185">Reference proteome</keyword>
<comment type="caution">
    <text evidence="1">The sequence shown here is derived from an EMBL/GenBank/DDBJ whole genome shotgun (WGS) entry which is preliminary data.</text>
</comment>
<organism evidence="1 2">
    <name type="scientific">Cercospora berteroae</name>
    <dbReference type="NCBI Taxonomy" id="357750"/>
    <lineage>
        <taxon>Eukaryota</taxon>
        <taxon>Fungi</taxon>
        <taxon>Dikarya</taxon>
        <taxon>Ascomycota</taxon>
        <taxon>Pezizomycotina</taxon>
        <taxon>Dothideomycetes</taxon>
        <taxon>Dothideomycetidae</taxon>
        <taxon>Mycosphaerellales</taxon>
        <taxon>Mycosphaerellaceae</taxon>
        <taxon>Cercospora</taxon>
    </lineage>
</organism>
<dbReference type="Proteomes" id="UP000237631">
    <property type="component" value="Unassembled WGS sequence"/>
</dbReference>
<evidence type="ECO:0000313" key="1">
    <source>
        <dbReference type="EMBL" id="PPJ55380.1"/>
    </source>
</evidence>
<name>A0A2S6C6Q2_9PEZI</name>
<protein>
    <submittedName>
        <fullName evidence="1">Uncharacterized protein</fullName>
    </submittedName>
</protein>
<dbReference type="EMBL" id="PNEN01000541">
    <property type="protein sequence ID" value="PPJ55380.1"/>
    <property type="molecule type" value="Genomic_DNA"/>
</dbReference>
<accession>A0A2S6C6Q2</accession>